<dbReference type="EC" id="2.4.2.-" evidence="1"/>
<dbReference type="InterPro" id="IPR051712">
    <property type="entry name" value="ARTD-AVP"/>
</dbReference>
<feature type="compositionally biased region" description="Low complexity" evidence="2">
    <location>
        <begin position="251"/>
        <end position="264"/>
    </location>
</feature>
<protein>
    <recommendedName>
        <fullName evidence="1">Poly [ADP-ribose] polymerase</fullName>
        <shortName evidence="1">PARP</shortName>
        <ecNumber evidence="1">2.4.2.-</ecNumber>
    </recommendedName>
</protein>
<evidence type="ECO:0000256" key="2">
    <source>
        <dbReference type="SAM" id="MobiDB-lite"/>
    </source>
</evidence>
<dbReference type="AlphaFoldDB" id="A0A7S3XSI9"/>
<dbReference type="GO" id="GO:0005634">
    <property type="term" value="C:nucleus"/>
    <property type="evidence" value="ECO:0007669"/>
    <property type="project" value="TreeGrafter"/>
</dbReference>
<keyword evidence="1" id="KW-0328">Glycosyltransferase</keyword>
<evidence type="ECO:0000256" key="1">
    <source>
        <dbReference type="RuleBase" id="RU362114"/>
    </source>
</evidence>
<keyword evidence="1" id="KW-0808">Transferase</keyword>
<dbReference type="GO" id="GO:1990404">
    <property type="term" value="F:NAD+-protein mono-ADP-ribosyltransferase activity"/>
    <property type="evidence" value="ECO:0007669"/>
    <property type="project" value="TreeGrafter"/>
</dbReference>
<sequence length="370" mass="40854">MIPATAQSFHISSPHAVKLASSNPEYEAILDVVGNVDHPQEGFKFSIESIFRVQNAQLAEEYLLYKQNLSKVLRQEELHETRLYHGTPSIGSVQGIINEGFDWRLCGKHGTQYGKGAYFSRTPRYSLRNFTKPDGSGFRYLFVSRVLLGKPFEGNPSMVRPPEGYHCTVDQLPNANIAVVYHIKQTYPEYLVVLKERPIHGIEKFRSHSFLDNFVSQGQPQHRGIVKAQPGKINMAEAAQQGTPILTFGRTGRSNSGSSPSNNFPIPPATTPLSSMEKRLVEARPDSVIKPIMSPASAPVIPATPSPCTFSAVAGHSSAQANSNIPSHPTPRSFFATPPNFQGVAFSIGSTVIQPKTRGKKRMFIKARRR</sequence>
<keyword evidence="1" id="KW-0520">NAD</keyword>
<evidence type="ECO:0000313" key="4">
    <source>
        <dbReference type="EMBL" id="CAE0631099.1"/>
    </source>
</evidence>
<dbReference type="InterPro" id="IPR012317">
    <property type="entry name" value="Poly(ADP-ribose)pol_cat_dom"/>
</dbReference>
<dbReference type="EMBL" id="HBIU01020922">
    <property type="protein sequence ID" value="CAE0631099.1"/>
    <property type="molecule type" value="Transcribed_RNA"/>
</dbReference>
<proteinExistence type="predicted"/>
<feature type="region of interest" description="Disordered" evidence="2">
    <location>
        <begin position="251"/>
        <end position="272"/>
    </location>
</feature>
<organism evidence="4">
    <name type="scientific">Heterosigma akashiwo</name>
    <name type="common">Chromophytic alga</name>
    <name type="synonym">Heterosigma carterae</name>
    <dbReference type="NCBI Taxonomy" id="2829"/>
    <lineage>
        <taxon>Eukaryota</taxon>
        <taxon>Sar</taxon>
        <taxon>Stramenopiles</taxon>
        <taxon>Ochrophyta</taxon>
        <taxon>Raphidophyceae</taxon>
        <taxon>Chattonellales</taxon>
        <taxon>Chattonellaceae</taxon>
        <taxon>Heterosigma</taxon>
    </lineage>
</organism>
<reference evidence="4" key="1">
    <citation type="submission" date="2021-01" db="EMBL/GenBank/DDBJ databases">
        <authorList>
            <person name="Corre E."/>
            <person name="Pelletier E."/>
            <person name="Niang G."/>
            <person name="Scheremetjew M."/>
            <person name="Finn R."/>
            <person name="Kale V."/>
            <person name="Holt S."/>
            <person name="Cochrane G."/>
            <person name="Meng A."/>
            <person name="Brown T."/>
            <person name="Cohen L."/>
        </authorList>
    </citation>
    <scope>NUCLEOTIDE SEQUENCE</scope>
    <source>
        <strain evidence="4">CCMP3107</strain>
    </source>
</reference>
<accession>A0A7S3XSI9</accession>
<dbReference type="PANTHER" id="PTHR45740:SF2">
    <property type="entry name" value="POLY [ADP-RIBOSE] POLYMERASE"/>
    <property type="match status" value="1"/>
</dbReference>
<dbReference type="PROSITE" id="PS51059">
    <property type="entry name" value="PARP_CATALYTIC"/>
    <property type="match status" value="1"/>
</dbReference>
<dbReference type="GO" id="GO:0003950">
    <property type="term" value="F:NAD+ poly-ADP-ribosyltransferase activity"/>
    <property type="evidence" value="ECO:0007669"/>
    <property type="project" value="UniProtKB-UniRule"/>
</dbReference>
<dbReference type="SUPFAM" id="SSF56399">
    <property type="entry name" value="ADP-ribosylation"/>
    <property type="match status" value="1"/>
</dbReference>
<dbReference type="Pfam" id="PF00644">
    <property type="entry name" value="PARP"/>
    <property type="match status" value="1"/>
</dbReference>
<dbReference type="Gene3D" id="3.90.228.10">
    <property type="match status" value="1"/>
</dbReference>
<gene>
    <name evidence="4" type="ORF">HAKA00212_LOCUS9799</name>
</gene>
<dbReference type="PANTHER" id="PTHR45740">
    <property type="entry name" value="POLY [ADP-RIBOSE] POLYMERASE"/>
    <property type="match status" value="1"/>
</dbReference>
<name>A0A7S3XSI9_HETAK</name>
<evidence type="ECO:0000259" key="3">
    <source>
        <dbReference type="PROSITE" id="PS51059"/>
    </source>
</evidence>
<feature type="domain" description="PARP catalytic" evidence="3">
    <location>
        <begin position="1"/>
        <end position="216"/>
    </location>
</feature>